<evidence type="ECO:0000256" key="7">
    <source>
        <dbReference type="ARBA" id="ARBA00022829"/>
    </source>
</evidence>
<dbReference type="AlphaFoldDB" id="A0A850STV6"/>
<evidence type="ECO:0000256" key="10">
    <source>
        <dbReference type="ARBA" id="ARBA00023125"/>
    </source>
</evidence>
<keyword evidence="5 15" id="KW-0812">Transmembrane</keyword>
<evidence type="ECO:0000256" key="3">
    <source>
        <dbReference type="ARBA" id="ARBA00022475"/>
    </source>
</evidence>
<dbReference type="EMBL" id="JACADJ010000014">
    <property type="protein sequence ID" value="NWH04589.1"/>
    <property type="molecule type" value="Genomic_DNA"/>
</dbReference>
<feature type="domain" description="FtsK" evidence="16">
    <location>
        <begin position="444"/>
        <end position="653"/>
    </location>
</feature>
<dbReference type="CDD" id="cd01127">
    <property type="entry name" value="TrwB_TraG_TraD_VirD4"/>
    <property type="match status" value="1"/>
</dbReference>
<evidence type="ECO:0000256" key="13">
    <source>
        <dbReference type="PROSITE-ProRule" id="PRU00289"/>
    </source>
</evidence>
<keyword evidence="18" id="KW-1185">Reference proteome</keyword>
<dbReference type="InterPro" id="IPR002543">
    <property type="entry name" value="FtsK_dom"/>
</dbReference>
<feature type="region of interest" description="Disordered" evidence="14">
    <location>
        <begin position="256"/>
        <end position="279"/>
    </location>
</feature>
<keyword evidence="6 13" id="KW-0547">Nucleotide-binding</keyword>
<evidence type="ECO:0000256" key="14">
    <source>
        <dbReference type="SAM" id="MobiDB-lite"/>
    </source>
</evidence>
<dbReference type="SMART" id="SM00843">
    <property type="entry name" value="Ftsk_gamma"/>
    <property type="match status" value="1"/>
</dbReference>
<comment type="caution">
    <text evidence="17">The sequence shown here is derived from an EMBL/GenBank/DDBJ whole genome shotgun (WGS) entry which is preliminary data.</text>
</comment>
<evidence type="ECO:0000256" key="4">
    <source>
        <dbReference type="ARBA" id="ARBA00022618"/>
    </source>
</evidence>
<dbReference type="InterPro" id="IPR036388">
    <property type="entry name" value="WH-like_DNA-bd_sf"/>
</dbReference>
<feature type="transmembrane region" description="Helical" evidence="15">
    <location>
        <begin position="87"/>
        <end position="109"/>
    </location>
</feature>
<evidence type="ECO:0000256" key="1">
    <source>
        <dbReference type="ARBA" id="ARBA00004651"/>
    </source>
</evidence>
<keyword evidence="4" id="KW-0132">Cell division</keyword>
<dbReference type="PROSITE" id="PS50901">
    <property type="entry name" value="FTSK"/>
    <property type="match status" value="1"/>
</dbReference>
<dbReference type="Pfam" id="PF09397">
    <property type="entry name" value="FtsK_gamma"/>
    <property type="match status" value="1"/>
</dbReference>
<name>A0A850STV6_9BACT</name>
<evidence type="ECO:0000259" key="16">
    <source>
        <dbReference type="PROSITE" id="PS50901"/>
    </source>
</evidence>
<dbReference type="Pfam" id="PF13491">
    <property type="entry name" value="FtsK_4TM"/>
    <property type="match status" value="1"/>
</dbReference>
<feature type="transmembrane region" description="Helical" evidence="15">
    <location>
        <begin position="47"/>
        <end position="80"/>
    </location>
</feature>
<dbReference type="GO" id="GO:0005886">
    <property type="term" value="C:plasma membrane"/>
    <property type="evidence" value="ECO:0007669"/>
    <property type="project" value="UniProtKB-SubCell"/>
</dbReference>
<dbReference type="InterPro" id="IPR018541">
    <property type="entry name" value="Ftsk_gamma"/>
</dbReference>
<dbReference type="InterPro" id="IPR050206">
    <property type="entry name" value="FtsK/SpoIIIE/SftA"/>
</dbReference>
<dbReference type="InterPro" id="IPR041027">
    <property type="entry name" value="FtsK_alpha"/>
</dbReference>
<dbReference type="Pfam" id="PF01580">
    <property type="entry name" value="FtsK_SpoIIIE"/>
    <property type="match status" value="1"/>
</dbReference>
<dbReference type="SUPFAM" id="SSF52540">
    <property type="entry name" value="P-loop containing nucleoside triphosphate hydrolases"/>
    <property type="match status" value="1"/>
</dbReference>
<keyword evidence="7" id="KW-0159">Chromosome partition</keyword>
<dbReference type="Gene3D" id="3.30.980.40">
    <property type="match status" value="1"/>
</dbReference>
<dbReference type="PANTHER" id="PTHR22683:SF41">
    <property type="entry name" value="DNA TRANSLOCASE FTSK"/>
    <property type="match status" value="1"/>
</dbReference>
<evidence type="ECO:0000256" key="5">
    <source>
        <dbReference type="ARBA" id="ARBA00022692"/>
    </source>
</evidence>
<comment type="similarity">
    <text evidence="2">Belongs to the FtsK/SpoIIIE/SftA family.</text>
</comment>
<gene>
    <name evidence="17" type="ORF">HXW94_06235</name>
</gene>
<evidence type="ECO:0000256" key="12">
    <source>
        <dbReference type="ARBA" id="ARBA00023306"/>
    </source>
</evidence>
<keyword evidence="9 15" id="KW-1133">Transmembrane helix</keyword>
<dbReference type="Pfam" id="PF17854">
    <property type="entry name" value="FtsK_alpha"/>
    <property type="match status" value="1"/>
</dbReference>
<dbReference type="InterPro" id="IPR036390">
    <property type="entry name" value="WH_DNA-bd_sf"/>
</dbReference>
<feature type="binding site" evidence="13">
    <location>
        <begin position="461"/>
        <end position="468"/>
    </location>
    <ligand>
        <name>ATP</name>
        <dbReference type="ChEBI" id="CHEBI:30616"/>
    </ligand>
</feature>
<comment type="subcellular location">
    <subcellularLocation>
        <location evidence="1">Cell membrane</location>
        <topology evidence="1">Multi-pass membrane protein</topology>
    </subcellularLocation>
</comment>
<keyword evidence="11 15" id="KW-0472">Membrane</keyword>
<reference evidence="17 18" key="1">
    <citation type="submission" date="2020-06" db="EMBL/GenBank/DDBJ databases">
        <title>High-quality draft genome of sulfate reducer Desulfobacter latus type strain AcrS2 isolated from marine sediment.</title>
        <authorList>
            <person name="Hoppe M."/>
            <person name="Larsen C.K."/>
            <person name="Marshall I.P.G."/>
            <person name="Schramm A."/>
            <person name="Marietou A.G."/>
        </authorList>
    </citation>
    <scope>NUCLEOTIDE SEQUENCE [LARGE SCALE GENOMIC DNA]</scope>
    <source>
        <strain evidence="17 18">AcRS2</strain>
    </source>
</reference>
<keyword evidence="12" id="KW-0131">Cell cycle</keyword>
<protein>
    <submittedName>
        <fullName evidence="17">DNA translocase FtsK 4TM domain-containing protein</fullName>
    </submittedName>
</protein>
<dbReference type="Gene3D" id="3.40.50.300">
    <property type="entry name" value="P-loop containing nucleotide triphosphate hydrolases"/>
    <property type="match status" value="1"/>
</dbReference>
<dbReference type="RefSeq" id="WP_178366044.1">
    <property type="nucleotide sequence ID" value="NZ_JACADJ010000014.1"/>
</dbReference>
<keyword evidence="8 13" id="KW-0067">ATP-binding</keyword>
<dbReference type="GO" id="GO:0051301">
    <property type="term" value="P:cell division"/>
    <property type="evidence" value="ECO:0007669"/>
    <property type="project" value="UniProtKB-KW"/>
</dbReference>
<evidence type="ECO:0000256" key="11">
    <source>
        <dbReference type="ARBA" id="ARBA00023136"/>
    </source>
</evidence>
<accession>A0A850STV6</accession>
<feature type="transmembrane region" description="Helical" evidence="15">
    <location>
        <begin position="144"/>
        <end position="167"/>
    </location>
</feature>
<evidence type="ECO:0000256" key="2">
    <source>
        <dbReference type="ARBA" id="ARBA00006474"/>
    </source>
</evidence>
<proteinExistence type="inferred from homology"/>
<dbReference type="SUPFAM" id="SSF46785">
    <property type="entry name" value="Winged helix' DNA-binding domain"/>
    <property type="match status" value="1"/>
</dbReference>
<feature type="transmembrane region" description="Helical" evidence="15">
    <location>
        <begin position="7"/>
        <end position="27"/>
    </location>
</feature>
<evidence type="ECO:0000256" key="15">
    <source>
        <dbReference type="SAM" id="Phobius"/>
    </source>
</evidence>
<dbReference type="GO" id="GO:0003677">
    <property type="term" value="F:DNA binding"/>
    <property type="evidence" value="ECO:0007669"/>
    <property type="project" value="UniProtKB-KW"/>
</dbReference>
<keyword evidence="10" id="KW-0238">DNA-binding</keyword>
<evidence type="ECO:0000256" key="9">
    <source>
        <dbReference type="ARBA" id="ARBA00022989"/>
    </source>
</evidence>
<dbReference type="InterPro" id="IPR027417">
    <property type="entry name" value="P-loop_NTPase"/>
</dbReference>
<evidence type="ECO:0000256" key="6">
    <source>
        <dbReference type="ARBA" id="ARBA00022741"/>
    </source>
</evidence>
<dbReference type="GO" id="GO:0007059">
    <property type="term" value="P:chromosome segregation"/>
    <property type="evidence" value="ECO:0007669"/>
    <property type="project" value="UniProtKB-KW"/>
</dbReference>
<keyword evidence="3" id="KW-1003">Cell membrane</keyword>
<dbReference type="Gene3D" id="1.10.10.10">
    <property type="entry name" value="Winged helix-like DNA-binding domain superfamily/Winged helix DNA-binding domain"/>
    <property type="match status" value="1"/>
</dbReference>
<evidence type="ECO:0000313" key="18">
    <source>
        <dbReference type="Proteomes" id="UP000553343"/>
    </source>
</evidence>
<evidence type="ECO:0000313" key="17">
    <source>
        <dbReference type="EMBL" id="NWH04589.1"/>
    </source>
</evidence>
<dbReference type="InterPro" id="IPR025199">
    <property type="entry name" value="FtsK_4TM"/>
</dbReference>
<dbReference type="PANTHER" id="PTHR22683">
    <property type="entry name" value="SPORULATION PROTEIN RELATED"/>
    <property type="match status" value="1"/>
</dbReference>
<evidence type="ECO:0000256" key="8">
    <source>
        <dbReference type="ARBA" id="ARBA00022840"/>
    </source>
</evidence>
<dbReference type="GO" id="GO:0005524">
    <property type="term" value="F:ATP binding"/>
    <property type="evidence" value="ECO:0007669"/>
    <property type="project" value="UniProtKB-UniRule"/>
</dbReference>
<organism evidence="17 18">
    <name type="scientific">Desulfobacter latus</name>
    <dbReference type="NCBI Taxonomy" id="2292"/>
    <lineage>
        <taxon>Bacteria</taxon>
        <taxon>Pseudomonadati</taxon>
        <taxon>Thermodesulfobacteriota</taxon>
        <taxon>Desulfobacteria</taxon>
        <taxon>Desulfobacterales</taxon>
        <taxon>Desulfobacteraceae</taxon>
        <taxon>Desulfobacter</taxon>
    </lineage>
</organism>
<dbReference type="Proteomes" id="UP000553343">
    <property type="component" value="Unassembled WGS sequence"/>
</dbReference>
<sequence>MKKELFGIFFIFWVILTSVSLFSYHAGDPCVGNHFFSLPDQVNNQFGLIGAHVAGLFIFLFGIGALWMPLNLCILGLWLIKKKSRRVIWLTLAGGLILMITTGSVFFLFSETYAFSDTTISAGGKVGGGLAEVLLKYANVTGCAIFLCFFVLLGVMLITGISLKTVLDFSWGWLIRFSRTISQDMVEGRGYVKQILENKRQERKAKGLTRAEKVNSLIVLPGFSEKNDGDHVAPDMAGPDLFSVPETNGKEIRKKFDAPIPRSRHVSSPPKETEPENSLGPTIVAVETDDKEYVADPHIENIREKPDFVLPGLSFLDEKEKIRRQIDTDELQNKASILKNKLADFNVKGEVVEILPGPVITTFEYRPAPGIKLSKIVGLSDDLALALAAISIRIVAPIPGRDVVGIEIPNEERELVNLREMIASREFVQSKSLLTLGLGKDLLGQPVATKMDKMPHLLIAGATGTGKSVGLNSMIISLLYKATPDEVKLIMIDPKRIELSVYNDIPHLITPVVTDMKKATNALFWAVREMERRYELLELSGLRNIGQFNEMVDERLGNIEPDTSPEDIVLPGGLPLERLPFIVVIVDELGDLMMVASKDVEYALTRLAQMARAAGIHLIIATQRPSADVLTGTIKANFPTRLSFQTSSKIDGRIIIDQGGPESLLGNGDMLFCPPGTGKLMRIQGAFISEKEIARITSFLKDQREPDYNEEVTQGDDDGQEKVFDDAEYDEKYDEAVALVTNDRQASISYVQRRLRVGYNRAARLIEMMEHEGIVGPQVGSKPRDILVKSYDEEKTI</sequence>